<dbReference type="KEGG" id="acp:A2cp1_2963"/>
<proteinExistence type="inferred from homology"/>
<dbReference type="Gene3D" id="3.90.550.10">
    <property type="entry name" value="Spore Coat Polysaccharide Biosynthesis Protein SpsA, Chain A"/>
    <property type="match status" value="1"/>
</dbReference>
<protein>
    <submittedName>
        <fullName evidence="5">Glycosyl transferase family 2</fullName>
    </submittedName>
</protein>
<dbReference type="EMBL" id="CP001359">
    <property type="protein sequence ID" value="ACL66300.1"/>
    <property type="molecule type" value="Genomic_DNA"/>
</dbReference>
<feature type="domain" description="Glycosyltransferase 2-like" evidence="4">
    <location>
        <begin position="7"/>
        <end position="139"/>
    </location>
</feature>
<comment type="similarity">
    <text evidence="1">Belongs to the glycosyltransferase 2 family.</text>
</comment>
<evidence type="ECO:0000313" key="6">
    <source>
        <dbReference type="Proteomes" id="UP000007089"/>
    </source>
</evidence>
<evidence type="ECO:0000256" key="2">
    <source>
        <dbReference type="ARBA" id="ARBA00022676"/>
    </source>
</evidence>
<evidence type="ECO:0000259" key="4">
    <source>
        <dbReference type="Pfam" id="PF00535"/>
    </source>
</evidence>
<sequence>MTPRPYCVITPCRDEARFARRTLDSVIAQTEPPALWVIVDDGSKDETPAILAEYAARVPWIRVLRRADRGDRKVGGGVIEAFDAGLETVDLDAFDYVCKLDLDLDLPPGYFAALMDRMEAQPRLGTCSGKAYYVRGDAGTPMPFPLGADPRLVSERIGDDVSVGASKFYRVSCFRQIGGFVRAVMWDGIDTHRCRQRGWIATSWDEPELRFLHLRPMGTSHKSWWTGRARHGSGQYFMGTSPLWLLASAAFRMTRPPLVVGGVAILYGYLRSLLAGAPRYGDAAFRSFLRRYQLQCLLKGKRRATAELDARQASVWNPRGEVPDSFRAAS</sequence>
<dbReference type="Pfam" id="PF00535">
    <property type="entry name" value="Glycos_transf_2"/>
    <property type="match status" value="1"/>
</dbReference>
<evidence type="ECO:0000256" key="1">
    <source>
        <dbReference type="ARBA" id="ARBA00006739"/>
    </source>
</evidence>
<dbReference type="RefSeq" id="WP_012634032.1">
    <property type="nucleotide sequence ID" value="NC_011891.1"/>
</dbReference>
<dbReference type="CAZy" id="GT2">
    <property type="family name" value="Glycosyltransferase Family 2"/>
</dbReference>
<dbReference type="GO" id="GO:0016757">
    <property type="term" value="F:glycosyltransferase activity"/>
    <property type="evidence" value="ECO:0007669"/>
    <property type="project" value="UniProtKB-KW"/>
</dbReference>
<gene>
    <name evidence="5" type="ordered locus">A2cp1_2963</name>
</gene>
<keyword evidence="2" id="KW-0328">Glycosyltransferase</keyword>
<organism evidence="5 6">
    <name type="scientific">Anaeromyxobacter dehalogenans (strain ATCC BAA-258 / DSM 21875 / 2CP-1)</name>
    <dbReference type="NCBI Taxonomy" id="455488"/>
    <lineage>
        <taxon>Bacteria</taxon>
        <taxon>Pseudomonadati</taxon>
        <taxon>Myxococcota</taxon>
        <taxon>Myxococcia</taxon>
        <taxon>Myxococcales</taxon>
        <taxon>Cystobacterineae</taxon>
        <taxon>Anaeromyxobacteraceae</taxon>
        <taxon>Anaeromyxobacter</taxon>
    </lineage>
</organism>
<evidence type="ECO:0000313" key="5">
    <source>
        <dbReference type="EMBL" id="ACL66300.1"/>
    </source>
</evidence>
<dbReference type="AlphaFoldDB" id="B8JFC3"/>
<reference evidence="5" key="1">
    <citation type="submission" date="2009-01" db="EMBL/GenBank/DDBJ databases">
        <title>Complete sequence of Anaeromyxobacter dehalogenans 2CP-1.</title>
        <authorList>
            <consortium name="US DOE Joint Genome Institute"/>
            <person name="Lucas S."/>
            <person name="Copeland A."/>
            <person name="Lapidus A."/>
            <person name="Glavina del Rio T."/>
            <person name="Dalin E."/>
            <person name="Tice H."/>
            <person name="Bruce D."/>
            <person name="Goodwin L."/>
            <person name="Pitluck S."/>
            <person name="Saunders E."/>
            <person name="Brettin T."/>
            <person name="Detter J.C."/>
            <person name="Han C."/>
            <person name="Larimer F."/>
            <person name="Land M."/>
            <person name="Hauser L."/>
            <person name="Kyrpides N."/>
            <person name="Ovchinnikova G."/>
            <person name="Beliaev A.S."/>
            <person name="Richardson P."/>
        </authorList>
    </citation>
    <scope>NUCLEOTIDE SEQUENCE</scope>
    <source>
        <strain evidence="5">2CP-1</strain>
    </source>
</reference>
<dbReference type="SUPFAM" id="SSF53448">
    <property type="entry name" value="Nucleotide-diphospho-sugar transferases"/>
    <property type="match status" value="1"/>
</dbReference>
<dbReference type="PANTHER" id="PTHR43630">
    <property type="entry name" value="POLY-BETA-1,6-N-ACETYL-D-GLUCOSAMINE SYNTHASE"/>
    <property type="match status" value="1"/>
</dbReference>
<dbReference type="CDD" id="cd00761">
    <property type="entry name" value="Glyco_tranf_GTA_type"/>
    <property type="match status" value="1"/>
</dbReference>
<accession>B8JFC3</accession>
<keyword evidence="3 5" id="KW-0808">Transferase</keyword>
<name>B8JFC3_ANAD2</name>
<keyword evidence="6" id="KW-1185">Reference proteome</keyword>
<dbReference type="Proteomes" id="UP000007089">
    <property type="component" value="Chromosome"/>
</dbReference>
<evidence type="ECO:0000256" key="3">
    <source>
        <dbReference type="ARBA" id="ARBA00022679"/>
    </source>
</evidence>
<dbReference type="InterPro" id="IPR029044">
    <property type="entry name" value="Nucleotide-diphossugar_trans"/>
</dbReference>
<dbReference type="InterPro" id="IPR001173">
    <property type="entry name" value="Glyco_trans_2-like"/>
</dbReference>
<dbReference type="HOGENOM" id="CLU_076334_0_0_7"/>
<dbReference type="SMR" id="B8JFC3"/>
<dbReference type="PANTHER" id="PTHR43630:SF1">
    <property type="entry name" value="POLY-BETA-1,6-N-ACETYL-D-GLUCOSAMINE SYNTHASE"/>
    <property type="match status" value="1"/>
</dbReference>